<sequence length="201" mass="23049">MAGEKETTKVAIDKYRRFLHEDHVAAAGTMGWRHGSPPIYDSVNNVFEQGRTKVWPEGSLEETIQNSIKTFEMELKYKTCIKDFRTINPEKFKLFVNAFSRGFAWEVIKVYTGPPVVTYKWGFFEGPFKGHAPTAEMIQFYGIGIMKQVDKSLRVEELELYYDPAELFGGLLKGPKISESNTEHQGQDDNTTTQHCPFNHN</sequence>
<accession>A0AAF0TDA5</accession>
<keyword evidence="3" id="KW-1185">Reference proteome</keyword>
<dbReference type="SUPFAM" id="SSF54427">
    <property type="entry name" value="NTF2-like"/>
    <property type="match status" value="1"/>
</dbReference>
<dbReference type="AlphaFoldDB" id="A0AAF0TDA5"/>
<dbReference type="InterPro" id="IPR032710">
    <property type="entry name" value="NTF2-like_dom_sf"/>
</dbReference>
<evidence type="ECO:0000313" key="2">
    <source>
        <dbReference type="EMBL" id="WMV14289.1"/>
    </source>
</evidence>
<feature type="region of interest" description="Disordered" evidence="1">
    <location>
        <begin position="178"/>
        <end position="201"/>
    </location>
</feature>
<proteinExistence type="predicted"/>
<name>A0AAF0TDA5_SOLVR</name>
<evidence type="ECO:0008006" key="4">
    <source>
        <dbReference type="Google" id="ProtNLM"/>
    </source>
</evidence>
<evidence type="ECO:0000256" key="1">
    <source>
        <dbReference type="SAM" id="MobiDB-lite"/>
    </source>
</evidence>
<dbReference type="PANTHER" id="PTHR31723:SF9">
    <property type="entry name" value="PATHOGEN-RELATED PROTEIN"/>
    <property type="match status" value="1"/>
</dbReference>
<gene>
    <name evidence="2" type="ORF">MTR67_007674</name>
</gene>
<evidence type="ECO:0000313" key="3">
    <source>
        <dbReference type="Proteomes" id="UP001234989"/>
    </source>
</evidence>
<organism evidence="2 3">
    <name type="scientific">Solanum verrucosum</name>
    <dbReference type="NCBI Taxonomy" id="315347"/>
    <lineage>
        <taxon>Eukaryota</taxon>
        <taxon>Viridiplantae</taxon>
        <taxon>Streptophyta</taxon>
        <taxon>Embryophyta</taxon>
        <taxon>Tracheophyta</taxon>
        <taxon>Spermatophyta</taxon>
        <taxon>Magnoliopsida</taxon>
        <taxon>eudicotyledons</taxon>
        <taxon>Gunneridae</taxon>
        <taxon>Pentapetalae</taxon>
        <taxon>asterids</taxon>
        <taxon>lamiids</taxon>
        <taxon>Solanales</taxon>
        <taxon>Solanaceae</taxon>
        <taxon>Solanoideae</taxon>
        <taxon>Solaneae</taxon>
        <taxon>Solanum</taxon>
    </lineage>
</organism>
<dbReference type="EMBL" id="CP133613">
    <property type="protein sequence ID" value="WMV14289.1"/>
    <property type="molecule type" value="Genomic_DNA"/>
</dbReference>
<protein>
    <recommendedName>
        <fullName evidence="4">Pathogen-related protein</fullName>
    </recommendedName>
</protein>
<dbReference type="Proteomes" id="UP001234989">
    <property type="component" value="Chromosome 2"/>
</dbReference>
<dbReference type="InterPro" id="IPR053218">
    <property type="entry name" value="Pathogen-related_defense"/>
</dbReference>
<feature type="compositionally biased region" description="Polar residues" evidence="1">
    <location>
        <begin position="188"/>
        <end position="201"/>
    </location>
</feature>
<reference evidence="2" key="1">
    <citation type="submission" date="2023-08" db="EMBL/GenBank/DDBJ databases">
        <title>A de novo genome assembly of Solanum verrucosum Schlechtendal, a Mexican diploid species geographically isolated from the other diploid A-genome species in potato relatives.</title>
        <authorList>
            <person name="Hosaka K."/>
        </authorList>
    </citation>
    <scope>NUCLEOTIDE SEQUENCE</scope>
    <source>
        <tissue evidence="2">Young leaves</tissue>
    </source>
</reference>
<dbReference type="PANTHER" id="PTHR31723">
    <property type="entry name" value="PATHOGENESIS-RELATED FAMILY PROTEIN"/>
    <property type="match status" value="1"/>
</dbReference>